<organism evidence="2 3">
    <name type="scientific">Croceibacterium atlanticum</name>
    <dbReference type="NCBI Taxonomy" id="1267766"/>
    <lineage>
        <taxon>Bacteria</taxon>
        <taxon>Pseudomonadati</taxon>
        <taxon>Pseudomonadota</taxon>
        <taxon>Alphaproteobacteria</taxon>
        <taxon>Sphingomonadales</taxon>
        <taxon>Erythrobacteraceae</taxon>
        <taxon>Croceibacterium</taxon>
    </lineage>
</organism>
<reference evidence="2" key="1">
    <citation type="submission" date="2015-05" db="EMBL/GenBank/DDBJ databases">
        <title>The complete genome of Altererythrobacter atlanticus strain 26DY36.</title>
        <authorList>
            <person name="Wu Y.-H."/>
            <person name="Cheng H."/>
            <person name="Wu X.-W."/>
        </authorList>
    </citation>
    <scope>NUCLEOTIDE SEQUENCE [LARGE SCALE GENOMIC DNA]</scope>
    <source>
        <strain evidence="2">26DY36</strain>
    </source>
</reference>
<dbReference type="Proteomes" id="UP000034392">
    <property type="component" value="Chromosome"/>
</dbReference>
<dbReference type="PATRIC" id="fig|1267766.3.peg.1704"/>
<accession>A0A0F7KTZ1</accession>
<evidence type="ECO:0000313" key="3">
    <source>
        <dbReference type="Proteomes" id="UP000034392"/>
    </source>
</evidence>
<dbReference type="EMBL" id="CP011452">
    <property type="protein sequence ID" value="AKH42727.1"/>
    <property type="molecule type" value="Genomic_DNA"/>
</dbReference>
<keyword evidence="1" id="KW-0732">Signal</keyword>
<name>A0A0F7KTZ1_9SPHN</name>
<feature type="signal peptide" evidence="1">
    <location>
        <begin position="1"/>
        <end position="25"/>
    </location>
</feature>
<dbReference type="AlphaFoldDB" id="A0A0F7KTZ1"/>
<proteinExistence type="predicted"/>
<sequence>MNRQGQRRRAVPPTWLLPISRSTMAAAFLENGQARTLWLSGVHPRSATKADAKILAGQDLDYSLDPFDDQSFYRSAARSRNAALEVTVGVSPKASRVWLGKANSIEGFAASAALLINAVAAAKQGTAEPFRFLATPVQALDPAQVKGG</sequence>
<protein>
    <submittedName>
        <fullName evidence="2">Uncharacterized protein</fullName>
    </submittedName>
</protein>
<feature type="chain" id="PRO_5002518390" evidence="1">
    <location>
        <begin position="26"/>
        <end position="148"/>
    </location>
</feature>
<dbReference type="STRING" id="1267766.WYH_01691"/>
<evidence type="ECO:0000313" key="2">
    <source>
        <dbReference type="EMBL" id="AKH42727.1"/>
    </source>
</evidence>
<dbReference type="KEGG" id="aay:WYH_01691"/>
<gene>
    <name evidence="2" type="ORF">WYH_01691</name>
</gene>
<keyword evidence="3" id="KW-1185">Reference proteome</keyword>
<evidence type="ECO:0000256" key="1">
    <source>
        <dbReference type="SAM" id="SignalP"/>
    </source>
</evidence>